<dbReference type="AlphaFoldDB" id="A0A8S1ENQ6"/>
<keyword evidence="7" id="KW-1185">Reference proteome</keyword>
<feature type="chain" id="PRO_5036273250" description="C-type lectin domain-containing protein" evidence="2">
    <location>
        <begin position="18"/>
        <end position="382"/>
    </location>
</feature>
<dbReference type="SMART" id="SM00327">
    <property type="entry name" value="VWA"/>
    <property type="match status" value="1"/>
</dbReference>
<feature type="domain" description="VWFA" evidence="4">
    <location>
        <begin position="34"/>
        <end position="214"/>
    </location>
</feature>
<reference evidence="6 7" key="1">
    <citation type="submission" date="2020-04" db="EMBL/GenBank/DDBJ databases">
        <authorList>
            <person name="Laetsch R D."/>
            <person name="Stevens L."/>
            <person name="Kumar S."/>
            <person name="Blaxter L. M."/>
        </authorList>
    </citation>
    <scope>NUCLEOTIDE SEQUENCE [LARGE SCALE GENOMIC DNA]</scope>
</reference>
<dbReference type="Gene3D" id="3.40.50.410">
    <property type="entry name" value="von Willebrand factor, type A domain"/>
    <property type="match status" value="1"/>
</dbReference>
<evidence type="ECO:0000256" key="2">
    <source>
        <dbReference type="SAM" id="SignalP"/>
    </source>
</evidence>
<dbReference type="Pfam" id="PF00092">
    <property type="entry name" value="VWA"/>
    <property type="match status" value="1"/>
</dbReference>
<dbReference type="PANTHER" id="PTHR31024:SF3">
    <property type="entry name" value="C-TYPE LECTIN-RELATED"/>
    <property type="match status" value="1"/>
</dbReference>
<evidence type="ECO:0000313" key="7">
    <source>
        <dbReference type="Proteomes" id="UP000494206"/>
    </source>
</evidence>
<organism evidence="6 7">
    <name type="scientific">Caenorhabditis bovis</name>
    <dbReference type="NCBI Taxonomy" id="2654633"/>
    <lineage>
        <taxon>Eukaryota</taxon>
        <taxon>Metazoa</taxon>
        <taxon>Ecdysozoa</taxon>
        <taxon>Nematoda</taxon>
        <taxon>Chromadorea</taxon>
        <taxon>Rhabditida</taxon>
        <taxon>Rhabditina</taxon>
        <taxon>Rhabditomorpha</taxon>
        <taxon>Rhabditoidea</taxon>
        <taxon>Rhabditidae</taxon>
        <taxon>Peloderinae</taxon>
        <taxon>Caenorhabditis</taxon>
    </lineage>
</organism>
<dbReference type="PROSITE" id="PS50041">
    <property type="entry name" value="C_TYPE_LECTIN_2"/>
    <property type="match status" value="1"/>
</dbReference>
<comment type="caution">
    <text evidence="6">The sequence shown here is derived from an EMBL/GenBank/DDBJ whole genome shotgun (WGS) entry which is preliminary data.</text>
</comment>
<name>A0A8S1ENQ6_9PELO</name>
<dbReference type="EMBL" id="CADEPM010000004">
    <property type="protein sequence ID" value="CAB3405474.1"/>
    <property type="molecule type" value="Genomic_DNA"/>
</dbReference>
<evidence type="ECO:0000259" key="3">
    <source>
        <dbReference type="PROSITE" id="PS50041"/>
    </source>
</evidence>
<evidence type="ECO:0000259" key="4">
    <source>
        <dbReference type="PROSITE" id="PS50234"/>
    </source>
</evidence>
<keyword evidence="1" id="KW-1015">Disulfide bond</keyword>
<keyword evidence="2" id="KW-0732">Signal</keyword>
<evidence type="ECO:0000313" key="6">
    <source>
        <dbReference type="EMBL" id="CAB3405474.1"/>
    </source>
</evidence>
<dbReference type="InterPro" id="IPR002035">
    <property type="entry name" value="VWF_A"/>
</dbReference>
<dbReference type="PROSITE" id="PS50234">
    <property type="entry name" value="VWFA"/>
    <property type="match status" value="1"/>
</dbReference>
<dbReference type="CDD" id="cd00037">
    <property type="entry name" value="CLECT"/>
    <property type="match status" value="1"/>
</dbReference>
<dbReference type="Proteomes" id="UP000494206">
    <property type="component" value="Unassembled WGS sequence"/>
</dbReference>
<evidence type="ECO:0008006" key="8">
    <source>
        <dbReference type="Google" id="ProtNLM"/>
    </source>
</evidence>
<dbReference type="OrthoDB" id="5787264at2759"/>
<dbReference type="SMART" id="SM00034">
    <property type="entry name" value="CLECT"/>
    <property type="match status" value="1"/>
</dbReference>
<evidence type="ECO:0000256" key="1">
    <source>
        <dbReference type="ARBA" id="ARBA00023157"/>
    </source>
</evidence>
<dbReference type="PROSITE" id="PS00615">
    <property type="entry name" value="C_TYPE_LECTIN_1"/>
    <property type="match status" value="1"/>
</dbReference>
<dbReference type="PANTHER" id="PTHR31024">
    <property type="entry name" value="C-TYPE LECTIN"/>
    <property type="match status" value="1"/>
</dbReference>
<dbReference type="SUPFAM" id="SSF53300">
    <property type="entry name" value="vWA-like"/>
    <property type="match status" value="1"/>
</dbReference>
<feature type="signal peptide" evidence="2">
    <location>
        <begin position="1"/>
        <end position="17"/>
    </location>
</feature>
<dbReference type="InterPro" id="IPR016186">
    <property type="entry name" value="C-type_lectin-like/link_sf"/>
</dbReference>
<accession>A0A8S1ENQ6</accession>
<protein>
    <recommendedName>
        <fullName evidence="8">C-type lectin domain-containing protein</fullName>
    </recommendedName>
</protein>
<sequence>MRAAILFVVLACGGSLAEYADRRCPCTFENIWLDVVVVVDTSAGMTQDGVVQISATIASVFGSTRIGPNNSNDPRYTRIGLVTYANTAIINSDLLKYKTTDDFVEDLFSVLQVTTIEESILEKGLYAAESVLVSSRNATQKVVIVFASSYRSDGENNPVPTAMRLRQSGVTLITIAYDQTGDSMMIRKIGDLATPGNAFTNTDLNLVGEIVNALCAANCFCPDLWRQLTSEFGNTAAAYKLGSCLRLSEIPAMWTSAKFACRNMHRSGFLATEFTQEKHTYLLEMMKHDAVQSEPYAYHIGLSYVNGAYNWEQPVGYQLEPLQGKGFWNPGYPTTTSSSNKCVLNSQQGTELKTGWQNVDCFSVSKNYVCEVEACDTDNYCE</sequence>
<proteinExistence type="predicted"/>
<dbReference type="InterPro" id="IPR018378">
    <property type="entry name" value="C-type_lectin_CS"/>
</dbReference>
<gene>
    <name evidence="5" type="ORF">CBOVIS_LOCUS7663</name>
    <name evidence="6" type="ORF">CBOVIS_LOCUS7667</name>
</gene>
<dbReference type="Gene3D" id="3.10.100.10">
    <property type="entry name" value="Mannose-Binding Protein A, subunit A"/>
    <property type="match status" value="1"/>
</dbReference>
<dbReference type="InterPro" id="IPR036465">
    <property type="entry name" value="vWFA_dom_sf"/>
</dbReference>
<feature type="domain" description="C-type lectin" evidence="3">
    <location>
        <begin position="240"/>
        <end position="361"/>
    </location>
</feature>
<dbReference type="GO" id="GO:0045087">
    <property type="term" value="P:innate immune response"/>
    <property type="evidence" value="ECO:0007669"/>
    <property type="project" value="TreeGrafter"/>
</dbReference>
<dbReference type="InterPro" id="IPR001304">
    <property type="entry name" value="C-type_lectin-like"/>
</dbReference>
<dbReference type="InterPro" id="IPR016187">
    <property type="entry name" value="CTDL_fold"/>
</dbReference>
<evidence type="ECO:0000313" key="5">
    <source>
        <dbReference type="EMBL" id="CAB3405467.1"/>
    </source>
</evidence>
<dbReference type="EMBL" id="CADEPM010000004">
    <property type="protein sequence ID" value="CAB3405467.1"/>
    <property type="molecule type" value="Genomic_DNA"/>
</dbReference>
<dbReference type="SUPFAM" id="SSF56436">
    <property type="entry name" value="C-type lectin-like"/>
    <property type="match status" value="1"/>
</dbReference>